<comment type="caution">
    <text evidence="2">The sequence shown here is derived from an EMBL/GenBank/DDBJ whole genome shotgun (WGS) entry which is preliminary data.</text>
</comment>
<dbReference type="EMBL" id="QKYT01001755">
    <property type="protein sequence ID" value="RIA78961.1"/>
    <property type="molecule type" value="Genomic_DNA"/>
</dbReference>
<evidence type="ECO:0000313" key="1">
    <source>
        <dbReference type="EMBL" id="RIA78961.1"/>
    </source>
</evidence>
<proteinExistence type="predicted"/>
<name>A0A397S313_9GLOM</name>
<protein>
    <submittedName>
        <fullName evidence="2">Uncharacterized protein</fullName>
    </submittedName>
</protein>
<accession>A0A397S313</accession>
<dbReference type="Proteomes" id="UP000265703">
    <property type="component" value="Unassembled WGS sequence"/>
</dbReference>
<organism evidence="2 3">
    <name type="scientific">Glomus cerebriforme</name>
    <dbReference type="NCBI Taxonomy" id="658196"/>
    <lineage>
        <taxon>Eukaryota</taxon>
        <taxon>Fungi</taxon>
        <taxon>Fungi incertae sedis</taxon>
        <taxon>Mucoromycota</taxon>
        <taxon>Glomeromycotina</taxon>
        <taxon>Glomeromycetes</taxon>
        <taxon>Glomerales</taxon>
        <taxon>Glomeraceae</taxon>
        <taxon>Glomus</taxon>
    </lineage>
</organism>
<keyword evidence="3" id="KW-1185">Reference proteome</keyword>
<dbReference type="EMBL" id="QKYT01001553">
    <property type="protein sequence ID" value="RIA79109.1"/>
    <property type="molecule type" value="Genomic_DNA"/>
</dbReference>
<gene>
    <name evidence="2" type="ORF">C1645_794854</name>
    <name evidence="1" type="ORF">C1645_795078</name>
</gene>
<dbReference type="AlphaFoldDB" id="A0A397S313"/>
<sequence length="63" mass="7396">MISIGTLFSLTIRTDQVFKKKPTLSVFTSIKQLFCTKKLLPYSRNCILKFNKLFITRRKIRGL</sequence>
<reference evidence="2 3" key="1">
    <citation type="submission" date="2018-06" db="EMBL/GenBank/DDBJ databases">
        <title>Comparative genomics reveals the genomic features of Rhizophagus irregularis, R. cerebriforme, R. diaphanum and Gigaspora rosea, and their symbiotic lifestyle signature.</title>
        <authorList>
            <person name="Morin E."/>
            <person name="San Clemente H."/>
            <person name="Chen E.C.H."/>
            <person name="De La Providencia I."/>
            <person name="Hainaut M."/>
            <person name="Kuo A."/>
            <person name="Kohler A."/>
            <person name="Murat C."/>
            <person name="Tang N."/>
            <person name="Roy S."/>
            <person name="Loubradou J."/>
            <person name="Henrissat B."/>
            <person name="Grigoriev I.V."/>
            <person name="Corradi N."/>
            <person name="Roux C."/>
            <person name="Martin F.M."/>
        </authorList>
    </citation>
    <scope>NUCLEOTIDE SEQUENCE [LARGE SCALE GENOMIC DNA]</scope>
    <source>
        <strain evidence="2 3">DAOM 227022</strain>
    </source>
</reference>
<evidence type="ECO:0000313" key="3">
    <source>
        <dbReference type="Proteomes" id="UP000265703"/>
    </source>
</evidence>
<evidence type="ECO:0000313" key="2">
    <source>
        <dbReference type="EMBL" id="RIA79109.1"/>
    </source>
</evidence>